<comment type="similarity">
    <text evidence="1">Belongs to the CdaR family.</text>
</comment>
<dbReference type="InterPro" id="IPR041522">
    <property type="entry name" value="CdaR_GGDEF"/>
</dbReference>
<organism evidence="5">
    <name type="scientific">uncultured Solirubrobacteraceae bacterium</name>
    <dbReference type="NCBI Taxonomy" id="1162706"/>
    <lineage>
        <taxon>Bacteria</taxon>
        <taxon>Bacillati</taxon>
        <taxon>Actinomycetota</taxon>
        <taxon>Thermoleophilia</taxon>
        <taxon>Solirubrobacterales</taxon>
        <taxon>Solirubrobacteraceae</taxon>
        <taxon>environmental samples</taxon>
    </lineage>
</organism>
<evidence type="ECO:0000256" key="2">
    <source>
        <dbReference type="SAM" id="MobiDB-lite"/>
    </source>
</evidence>
<dbReference type="AlphaFoldDB" id="A0A6J4RHC2"/>
<dbReference type="Pfam" id="PF13556">
    <property type="entry name" value="HTH_30"/>
    <property type="match status" value="1"/>
</dbReference>
<dbReference type="InterPro" id="IPR025736">
    <property type="entry name" value="PucR_C-HTH_dom"/>
</dbReference>
<evidence type="ECO:0000259" key="4">
    <source>
        <dbReference type="Pfam" id="PF17853"/>
    </source>
</evidence>
<evidence type="ECO:0000313" key="5">
    <source>
        <dbReference type="EMBL" id="CAA9473649.1"/>
    </source>
</evidence>
<reference evidence="5" key="1">
    <citation type="submission" date="2020-02" db="EMBL/GenBank/DDBJ databases">
        <authorList>
            <person name="Meier V. D."/>
        </authorList>
    </citation>
    <scope>NUCLEOTIDE SEQUENCE</scope>
    <source>
        <strain evidence="5">AVDCRST_MAG38</strain>
    </source>
</reference>
<accession>A0A6J4RHC2</accession>
<gene>
    <name evidence="5" type="ORF">AVDCRST_MAG38-1499</name>
</gene>
<evidence type="ECO:0008006" key="6">
    <source>
        <dbReference type="Google" id="ProtNLM"/>
    </source>
</evidence>
<feature type="domain" description="PucR C-terminal helix-turn-helix" evidence="3">
    <location>
        <begin position="331"/>
        <end position="389"/>
    </location>
</feature>
<evidence type="ECO:0000256" key="1">
    <source>
        <dbReference type="ARBA" id="ARBA00006754"/>
    </source>
</evidence>
<feature type="domain" description="CdaR GGDEF-like" evidence="4">
    <location>
        <begin position="145"/>
        <end position="272"/>
    </location>
</feature>
<dbReference type="Gene3D" id="1.10.10.2840">
    <property type="entry name" value="PucR C-terminal helix-turn-helix domain"/>
    <property type="match status" value="1"/>
</dbReference>
<dbReference type="InterPro" id="IPR051448">
    <property type="entry name" value="CdaR-like_regulators"/>
</dbReference>
<sequence>MAPPPASRPAVAAPGLDALEGVTEAVADGAGIPEVARAAARALDVSLVIIDRSSSVLAVAARSPADERSLMTEATGVEVHELRVGDSSVGRLRLRPRSAAPPAGLLRIVLTLVASEVERLRAPERASEAAQTEFVRALVDRTVTDRGDIVARGEELGIKLAAGAAMLVVRSHHFAPVDDDWRSRILSAAERAARAMSPGALAAPLRESAGSEAVVLLAAEDDAAVRRTAEAVARELRAALPAFTFAVGHSRVAADPVDLHRAANEAALAANVAETGGAGEPASVDVLSFEDTGSYRLLLSAMSEDRAELEAFYAETIGRLVAYDDQYETELVQTLETFLDCDGNVAGSAQRLFTHRHTIRYRLERVREISGLDVGSSDGRERLGLGLKAMRVLGIASPRGPAHEAGAAAGRVPRETKDR</sequence>
<dbReference type="PANTHER" id="PTHR33744:SF7">
    <property type="entry name" value="PUCR FAMILY TRANSCRIPTIONAL REGULATOR"/>
    <property type="match status" value="1"/>
</dbReference>
<dbReference type="Pfam" id="PF17853">
    <property type="entry name" value="GGDEF_2"/>
    <property type="match status" value="1"/>
</dbReference>
<evidence type="ECO:0000259" key="3">
    <source>
        <dbReference type="Pfam" id="PF13556"/>
    </source>
</evidence>
<dbReference type="EMBL" id="CADCVJ010000113">
    <property type="protein sequence ID" value="CAA9473649.1"/>
    <property type="molecule type" value="Genomic_DNA"/>
</dbReference>
<name>A0A6J4RHC2_9ACTN</name>
<protein>
    <recommendedName>
        <fullName evidence="6">Regulator of polyketide synthase expression</fullName>
    </recommendedName>
</protein>
<dbReference type="InterPro" id="IPR042070">
    <property type="entry name" value="PucR_C-HTH_sf"/>
</dbReference>
<dbReference type="PANTHER" id="PTHR33744">
    <property type="entry name" value="CARBOHYDRATE DIACID REGULATOR"/>
    <property type="match status" value="1"/>
</dbReference>
<feature type="region of interest" description="Disordered" evidence="2">
    <location>
        <begin position="399"/>
        <end position="419"/>
    </location>
</feature>
<proteinExistence type="inferred from homology"/>